<accession>B3SZV9</accession>
<proteinExistence type="predicted"/>
<evidence type="ECO:0000313" key="1">
    <source>
        <dbReference type="EMBL" id="ABZ05867.1"/>
    </source>
</evidence>
<protein>
    <submittedName>
        <fullName evidence="1">Uncharacterized protein</fullName>
    </submittedName>
</protein>
<dbReference type="AlphaFoldDB" id="B3SZV9"/>
<organism evidence="1">
    <name type="scientific">uncultured marine microorganism HF4000_48F7</name>
    <dbReference type="NCBI Taxonomy" id="455500"/>
    <lineage>
        <taxon>unclassified sequences</taxon>
        <taxon>environmental samples</taxon>
    </lineage>
</organism>
<gene>
    <name evidence="1" type="ORF">ALOHA_HF400048F7ctg1g34</name>
</gene>
<name>B3SZV9_9ZZZZ</name>
<dbReference type="EMBL" id="EU016559">
    <property type="protein sequence ID" value="ABZ05867.1"/>
    <property type="molecule type" value="Genomic_DNA"/>
</dbReference>
<sequence length="111" mass="13220">MTEEQIEESRLRAQSRYEAFLAETQRLERQNRYWDNQARYALKRICFLYECSDCGKLVGAKHALNCPDKNLKPVLPSEMSLSERLQRKEDLFNDRNWDYDADVEKLAELLT</sequence>
<reference evidence="1" key="1">
    <citation type="journal article" date="2008" name="ISME J.">
        <title>Genomic patterns of recombination, clonal divergence and environment in marine microbial populations.</title>
        <authorList>
            <person name="Konstantinidis K.T."/>
            <person name="Delong E.F."/>
        </authorList>
    </citation>
    <scope>NUCLEOTIDE SEQUENCE</scope>
</reference>